<dbReference type="Pfam" id="PF03781">
    <property type="entry name" value="FGE-sulfatase"/>
    <property type="match status" value="1"/>
</dbReference>
<gene>
    <name evidence="2" type="ORF">D2V05_00735</name>
    <name evidence="3" type="ORF">FQ017_00725</name>
</gene>
<proteinExistence type="predicted"/>
<dbReference type="Proteomes" id="UP000321621">
    <property type="component" value="Unassembled WGS sequence"/>
</dbReference>
<comment type="caution">
    <text evidence="2">The sequence shown here is derived from an EMBL/GenBank/DDBJ whole genome shotgun (WGS) entry which is preliminary data.</text>
</comment>
<dbReference type="PANTHER" id="PTHR23150:SF19">
    <property type="entry name" value="FORMYLGLYCINE-GENERATING ENZYME"/>
    <property type="match status" value="1"/>
</dbReference>
<evidence type="ECO:0000259" key="1">
    <source>
        <dbReference type="Pfam" id="PF03781"/>
    </source>
</evidence>
<reference evidence="2 4" key="1">
    <citation type="submission" date="2018-08" db="EMBL/GenBank/DDBJ databases">
        <title>Proposal of Muricauda 72 sp.nov. and Muricauda NH166 sp.nov., isolated from seawater.</title>
        <authorList>
            <person name="Cheng H."/>
            <person name="Wu Y.-H."/>
            <person name="Guo L.-L."/>
            <person name="Xu X.-W."/>
        </authorList>
    </citation>
    <scope>NUCLEOTIDE SEQUENCE [LARGE SCALE GENOMIC DNA]</scope>
    <source>
        <strain evidence="2 4">72</strain>
    </source>
</reference>
<sequence length="272" mass="31093">MIKKQTLLVLGILVFLSCKQNQNKTEIEWVFVKGGTFEQGKNQVIISPKGDTITGFTSPHRFVEISDFYISKYEITVEQFKEFCKSTGRSMPEAPIENAYGKKVFYQWEDEKPMLATWDEANEFAKWAGGRLPTEAEWEYAAKGGRKSKNFTYSGSNDPVEVGWVRENSDSTFHKVGLLKPNELGIYDMTGNIGEWVFDWYNPEKDSLINKTNPQGPPKGAYKISKGVSWYYETQDANGKPLEYGIHMPEVRYQSPPDTRNDGFGFRIAKNK</sequence>
<dbReference type="PROSITE" id="PS51257">
    <property type="entry name" value="PROKAR_LIPOPROTEIN"/>
    <property type="match status" value="1"/>
</dbReference>
<dbReference type="InterPro" id="IPR042095">
    <property type="entry name" value="SUMF_sf"/>
</dbReference>
<dbReference type="EMBL" id="VNWK01000006">
    <property type="protein sequence ID" value="TXK01285.1"/>
    <property type="molecule type" value="Genomic_DNA"/>
</dbReference>
<dbReference type="OrthoDB" id="9768004at2"/>
<evidence type="ECO:0000313" key="5">
    <source>
        <dbReference type="Proteomes" id="UP000321621"/>
    </source>
</evidence>
<keyword evidence="5" id="KW-1185">Reference proteome</keyword>
<dbReference type="EMBL" id="QXFI01000006">
    <property type="protein sequence ID" value="RIV47451.1"/>
    <property type="molecule type" value="Genomic_DNA"/>
</dbReference>
<evidence type="ECO:0000313" key="2">
    <source>
        <dbReference type="EMBL" id="RIV47451.1"/>
    </source>
</evidence>
<dbReference type="InterPro" id="IPR005532">
    <property type="entry name" value="SUMF_dom"/>
</dbReference>
<dbReference type="PANTHER" id="PTHR23150">
    <property type="entry name" value="SULFATASE MODIFYING FACTOR 1, 2"/>
    <property type="match status" value="1"/>
</dbReference>
<dbReference type="AlphaFoldDB" id="A0A3A1NQ66"/>
<evidence type="ECO:0000313" key="4">
    <source>
        <dbReference type="Proteomes" id="UP000266691"/>
    </source>
</evidence>
<dbReference type="Proteomes" id="UP000266691">
    <property type="component" value="Unassembled WGS sequence"/>
</dbReference>
<dbReference type="GO" id="GO:0120147">
    <property type="term" value="F:formylglycine-generating oxidase activity"/>
    <property type="evidence" value="ECO:0007669"/>
    <property type="project" value="TreeGrafter"/>
</dbReference>
<accession>A0A3A1NQ66</accession>
<reference evidence="3 5" key="2">
    <citation type="submission" date="2019-07" db="EMBL/GenBank/DDBJ databases">
        <title>Draft genome of two Muricauda strains isolated from deep sea.</title>
        <authorList>
            <person name="Sun C."/>
        </authorList>
    </citation>
    <scope>NUCLEOTIDE SEQUENCE [LARGE SCALE GENOMIC DNA]</scope>
    <source>
        <strain evidence="3 5">72</strain>
    </source>
</reference>
<name>A0A3A1NQ66_9FLAO</name>
<evidence type="ECO:0000313" key="3">
    <source>
        <dbReference type="EMBL" id="TXK01285.1"/>
    </source>
</evidence>
<organism evidence="2 4">
    <name type="scientific">Flagellimonas pelagia</name>
    <dbReference type="NCBI Taxonomy" id="2306998"/>
    <lineage>
        <taxon>Bacteria</taxon>
        <taxon>Pseudomonadati</taxon>
        <taxon>Bacteroidota</taxon>
        <taxon>Flavobacteriia</taxon>
        <taxon>Flavobacteriales</taxon>
        <taxon>Flavobacteriaceae</taxon>
        <taxon>Flagellimonas</taxon>
    </lineage>
</organism>
<protein>
    <submittedName>
        <fullName evidence="3">Formylglycine-generating enzyme family protein</fullName>
    </submittedName>
</protein>
<dbReference type="InterPro" id="IPR051043">
    <property type="entry name" value="Sulfatase_Mod_Factor_Kinase"/>
</dbReference>
<dbReference type="RefSeq" id="WP_119645719.1">
    <property type="nucleotide sequence ID" value="NZ_QXFI01000006.1"/>
</dbReference>
<dbReference type="SUPFAM" id="SSF56436">
    <property type="entry name" value="C-type lectin-like"/>
    <property type="match status" value="1"/>
</dbReference>
<feature type="domain" description="Sulfatase-modifying factor enzyme-like" evidence="1">
    <location>
        <begin position="28"/>
        <end position="270"/>
    </location>
</feature>
<dbReference type="InterPro" id="IPR016187">
    <property type="entry name" value="CTDL_fold"/>
</dbReference>
<dbReference type="Gene3D" id="3.90.1580.10">
    <property type="entry name" value="paralog of FGE (formylglycine-generating enzyme)"/>
    <property type="match status" value="1"/>
</dbReference>